<protein>
    <recommendedName>
        <fullName evidence="7">Response regulatory domain-containing protein</fullName>
    </recommendedName>
</protein>
<evidence type="ECO:0000313" key="8">
    <source>
        <dbReference type="EMBL" id="GIJ43941.1"/>
    </source>
</evidence>
<sequence>MSNGLSISLPSLDDLRQPNILVVDDDADLRELLELKLTSAGYRVDTAANGEAALARIAKRLPDLVVLDVMMPGLSGVEVCKELRADGRTRSLPIVMLTARAHVMFESEGMMAGADLYLTKPFSPRTLLARIEELLTF</sequence>
<dbReference type="InterPro" id="IPR001789">
    <property type="entry name" value="Sig_transdc_resp-reg_receiver"/>
</dbReference>
<dbReference type="InterPro" id="IPR011006">
    <property type="entry name" value="CheY-like_superfamily"/>
</dbReference>
<dbReference type="AlphaFoldDB" id="A0A8J3YHA6"/>
<dbReference type="GO" id="GO:0000156">
    <property type="term" value="F:phosphorelay response regulator activity"/>
    <property type="evidence" value="ECO:0007669"/>
    <property type="project" value="TreeGrafter"/>
</dbReference>
<keyword evidence="3" id="KW-0805">Transcription regulation</keyword>
<dbReference type="FunFam" id="3.40.50.2300:FF:000001">
    <property type="entry name" value="DNA-binding response regulator PhoB"/>
    <property type="match status" value="1"/>
</dbReference>
<dbReference type="GO" id="GO:0032993">
    <property type="term" value="C:protein-DNA complex"/>
    <property type="evidence" value="ECO:0007669"/>
    <property type="project" value="TreeGrafter"/>
</dbReference>
<dbReference type="PROSITE" id="PS50110">
    <property type="entry name" value="RESPONSE_REGULATORY"/>
    <property type="match status" value="1"/>
</dbReference>
<comment type="caution">
    <text evidence="8">The sequence shown here is derived from an EMBL/GenBank/DDBJ whole genome shotgun (WGS) entry which is preliminary data.</text>
</comment>
<keyword evidence="9" id="KW-1185">Reference proteome</keyword>
<dbReference type="GO" id="GO:0006355">
    <property type="term" value="P:regulation of DNA-templated transcription"/>
    <property type="evidence" value="ECO:0007669"/>
    <property type="project" value="TreeGrafter"/>
</dbReference>
<feature type="domain" description="Response regulatory" evidence="7">
    <location>
        <begin position="19"/>
        <end position="135"/>
    </location>
</feature>
<feature type="modified residue" description="4-aspartylphosphate" evidence="6">
    <location>
        <position position="68"/>
    </location>
</feature>
<dbReference type="PANTHER" id="PTHR48111:SF1">
    <property type="entry name" value="TWO-COMPONENT RESPONSE REGULATOR ORR33"/>
    <property type="match status" value="1"/>
</dbReference>
<dbReference type="EMBL" id="BOPF01000002">
    <property type="protein sequence ID" value="GIJ43941.1"/>
    <property type="molecule type" value="Genomic_DNA"/>
</dbReference>
<dbReference type="Gene3D" id="3.40.50.2300">
    <property type="match status" value="1"/>
</dbReference>
<reference evidence="8" key="1">
    <citation type="submission" date="2021-01" db="EMBL/GenBank/DDBJ databases">
        <title>Whole genome shotgun sequence of Virgisporangium aliadipatigenens NBRC 105644.</title>
        <authorList>
            <person name="Komaki H."/>
            <person name="Tamura T."/>
        </authorList>
    </citation>
    <scope>NUCLEOTIDE SEQUENCE</scope>
    <source>
        <strain evidence="8">NBRC 105644</strain>
    </source>
</reference>
<evidence type="ECO:0000256" key="6">
    <source>
        <dbReference type="PROSITE-ProRule" id="PRU00169"/>
    </source>
</evidence>
<keyword evidence="1 6" id="KW-0597">Phosphoprotein</keyword>
<proteinExistence type="predicted"/>
<name>A0A8J3YHA6_9ACTN</name>
<evidence type="ECO:0000256" key="5">
    <source>
        <dbReference type="ARBA" id="ARBA00023163"/>
    </source>
</evidence>
<dbReference type="GO" id="GO:0000976">
    <property type="term" value="F:transcription cis-regulatory region binding"/>
    <property type="evidence" value="ECO:0007669"/>
    <property type="project" value="TreeGrafter"/>
</dbReference>
<gene>
    <name evidence="8" type="ORF">Val02_08270</name>
</gene>
<keyword evidence="4" id="KW-0238">DNA-binding</keyword>
<evidence type="ECO:0000256" key="2">
    <source>
        <dbReference type="ARBA" id="ARBA00023012"/>
    </source>
</evidence>
<dbReference type="GO" id="GO:0005829">
    <property type="term" value="C:cytosol"/>
    <property type="evidence" value="ECO:0007669"/>
    <property type="project" value="TreeGrafter"/>
</dbReference>
<evidence type="ECO:0000313" key="9">
    <source>
        <dbReference type="Proteomes" id="UP000619260"/>
    </source>
</evidence>
<dbReference type="SMART" id="SM00448">
    <property type="entry name" value="REC"/>
    <property type="match status" value="1"/>
</dbReference>
<evidence type="ECO:0000256" key="3">
    <source>
        <dbReference type="ARBA" id="ARBA00023015"/>
    </source>
</evidence>
<accession>A0A8J3YHA6</accession>
<evidence type="ECO:0000259" key="7">
    <source>
        <dbReference type="PROSITE" id="PS50110"/>
    </source>
</evidence>
<dbReference type="Proteomes" id="UP000619260">
    <property type="component" value="Unassembled WGS sequence"/>
</dbReference>
<keyword evidence="5" id="KW-0804">Transcription</keyword>
<evidence type="ECO:0000256" key="1">
    <source>
        <dbReference type="ARBA" id="ARBA00022553"/>
    </source>
</evidence>
<dbReference type="PANTHER" id="PTHR48111">
    <property type="entry name" value="REGULATOR OF RPOS"/>
    <property type="match status" value="1"/>
</dbReference>
<keyword evidence="2" id="KW-0902">Two-component regulatory system</keyword>
<dbReference type="SUPFAM" id="SSF52172">
    <property type="entry name" value="CheY-like"/>
    <property type="match status" value="1"/>
</dbReference>
<organism evidence="8 9">
    <name type="scientific">Virgisporangium aliadipatigenens</name>
    <dbReference type="NCBI Taxonomy" id="741659"/>
    <lineage>
        <taxon>Bacteria</taxon>
        <taxon>Bacillati</taxon>
        <taxon>Actinomycetota</taxon>
        <taxon>Actinomycetes</taxon>
        <taxon>Micromonosporales</taxon>
        <taxon>Micromonosporaceae</taxon>
        <taxon>Virgisporangium</taxon>
    </lineage>
</organism>
<dbReference type="InterPro" id="IPR039420">
    <property type="entry name" value="WalR-like"/>
</dbReference>
<dbReference type="Pfam" id="PF00072">
    <property type="entry name" value="Response_reg"/>
    <property type="match status" value="1"/>
</dbReference>
<dbReference type="RefSeq" id="WP_239152161.1">
    <property type="nucleotide sequence ID" value="NZ_BOPF01000002.1"/>
</dbReference>
<evidence type="ECO:0000256" key="4">
    <source>
        <dbReference type="ARBA" id="ARBA00023125"/>
    </source>
</evidence>